<feature type="transmembrane region" description="Helical" evidence="7">
    <location>
        <begin position="672"/>
        <end position="693"/>
    </location>
</feature>
<evidence type="ECO:0000313" key="9">
    <source>
        <dbReference type="EMBL" id="EGD81811.1"/>
    </source>
</evidence>
<feature type="transmembrane region" description="Helical" evidence="7">
    <location>
        <begin position="246"/>
        <end position="267"/>
    </location>
</feature>
<dbReference type="InterPro" id="IPR004869">
    <property type="entry name" value="MMPL_dom"/>
</dbReference>
<keyword evidence="4 7" id="KW-0812">Transmembrane</keyword>
<evidence type="ECO:0000256" key="3">
    <source>
        <dbReference type="ARBA" id="ARBA00022475"/>
    </source>
</evidence>
<feature type="transmembrane region" description="Helical" evidence="7">
    <location>
        <begin position="273"/>
        <end position="297"/>
    </location>
</feature>
<dbReference type="KEGG" id="sre:PTSG_11885"/>
<dbReference type="GO" id="GO:0005886">
    <property type="term" value="C:plasma membrane"/>
    <property type="evidence" value="ECO:0007669"/>
    <property type="project" value="UniProtKB-SubCell"/>
</dbReference>
<feature type="transmembrane region" description="Helical" evidence="7">
    <location>
        <begin position="440"/>
        <end position="459"/>
    </location>
</feature>
<comment type="subcellular location">
    <subcellularLocation>
        <location evidence="1">Cell membrane</location>
        <topology evidence="1">Multi-pass membrane protein</topology>
    </subcellularLocation>
</comment>
<feature type="transmembrane region" description="Helical" evidence="7">
    <location>
        <begin position="793"/>
        <end position="817"/>
    </location>
</feature>
<feature type="transmembrane region" description="Helical" evidence="7">
    <location>
        <begin position="29"/>
        <end position="48"/>
    </location>
</feature>
<evidence type="ECO:0000256" key="5">
    <source>
        <dbReference type="ARBA" id="ARBA00022989"/>
    </source>
</evidence>
<dbReference type="OrthoDB" id="438641at2759"/>
<dbReference type="GeneID" id="16077607"/>
<dbReference type="SUPFAM" id="SSF82866">
    <property type="entry name" value="Multidrug efflux transporter AcrB transmembrane domain"/>
    <property type="match status" value="2"/>
</dbReference>
<keyword evidence="3" id="KW-1003">Cell membrane</keyword>
<dbReference type="PANTHER" id="PTHR33406:SF6">
    <property type="entry name" value="MEMBRANE PROTEIN YDGH-RELATED"/>
    <property type="match status" value="1"/>
</dbReference>
<organism evidence="9 10">
    <name type="scientific">Salpingoeca rosetta (strain ATCC 50818 / BSB-021)</name>
    <dbReference type="NCBI Taxonomy" id="946362"/>
    <lineage>
        <taxon>Eukaryota</taxon>
        <taxon>Choanoflagellata</taxon>
        <taxon>Craspedida</taxon>
        <taxon>Salpingoecidae</taxon>
        <taxon>Salpingoeca</taxon>
    </lineage>
</organism>
<feature type="transmembrane region" description="Helical" evidence="7">
    <location>
        <begin position="713"/>
        <end position="737"/>
    </location>
</feature>
<name>F2U2F9_SALR5</name>
<feature type="transmembrane region" description="Helical" evidence="7">
    <location>
        <begin position="354"/>
        <end position="376"/>
    </location>
</feature>
<dbReference type="PANTHER" id="PTHR33406">
    <property type="entry name" value="MEMBRANE PROTEIN MJ1562-RELATED"/>
    <property type="match status" value="1"/>
</dbReference>
<dbReference type="Proteomes" id="UP000007799">
    <property type="component" value="Unassembled WGS sequence"/>
</dbReference>
<feature type="transmembrane region" description="Helical" evidence="7">
    <location>
        <begin position="318"/>
        <end position="342"/>
    </location>
</feature>
<keyword evidence="5 7" id="KW-1133">Transmembrane helix</keyword>
<evidence type="ECO:0000256" key="4">
    <source>
        <dbReference type="ARBA" id="ARBA00022692"/>
    </source>
</evidence>
<evidence type="ECO:0000256" key="7">
    <source>
        <dbReference type="SAM" id="Phobius"/>
    </source>
</evidence>
<evidence type="ECO:0000256" key="2">
    <source>
        <dbReference type="ARBA" id="ARBA00010157"/>
    </source>
</evidence>
<dbReference type="RefSeq" id="XP_004997015.1">
    <property type="nucleotide sequence ID" value="XM_004996958.1"/>
</dbReference>
<evidence type="ECO:0000256" key="6">
    <source>
        <dbReference type="ARBA" id="ARBA00023136"/>
    </source>
</evidence>
<dbReference type="AlphaFoldDB" id="F2U2F9"/>
<sequence length="832" mass="90524">MNGGVDGGVGRIATPGPRIRGYVAWLKRYKMAVMAAWLVLLILGILFGPKLLTSTSLNINPPSGSQADIAQKALKKEFPRLGQLSPIICLVKNPNGSVITDATRDFTFDLYHAVTNFTPSLLPKNGFTSYYTLAATKGLGPIANSTVCRNCNRTETVISMQVEVPSAGNLLTSSTRKFVSFVRTTVKNLTATHLTPKGLDAKLTGTLLFAVDIEKGTERDLLLMDGIAFPVALVTLAYVLKSARLLILPVLCMIASIVTAFMFMYPVALKYDVISFTPSIMMSGTIAMSIDYSLFLLSRFREELQLGMDVDEAVLYMLWTAGHTISVSGTTLAVCFFGLMFFPVSILRTPGLGTGLAILTVLICNLTLTPSILLTFNNFFKRSARSKCCSSGEDDVITDSEESALLVKGNPSLQHAGHEDRVAAEHRAVHKSIWYKFGKFLMRPAVSILLVVVVVGLAIPCAMRVRSFDRSSSIINIAPRTASATKAFKDLSVNFGPGTLAPYDILVRPRNASSVLTPDTFAAAKTAIEDHLMKVKPVDKVQYESIMYFDGNFLPFAFVDIALKNCSKPVNRPICLARDTFVNSNATALYIEATLDFDPYSTEGVNWLQNARKALANVSAETDTEFIIANGATISNDVERKVYDLFPTAVGVTTAFVFLLIGIAFRSIAIPLRAILTIAMTLAFVYGCSIWVYQFGVLDGIGLPGLSGQLKALSWITPVMAFSILVGLGLDYDVFLLSRVVEYRKDGFSDYDSVLLGLARTGGIITAAGIIMAIAFVGLLFTAEAVLNQLSFYLVFAVLIDTFIIRSAVVPALMRLIGRFNWWPSRMPTPVA</sequence>
<accession>F2U2F9</accession>
<proteinExistence type="inferred from homology"/>
<gene>
    <name evidence="9" type="ORF">PTSG_11885</name>
</gene>
<evidence type="ECO:0000256" key="1">
    <source>
        <dbReference type="ARBA" id="ARBA00004651"/>
    </source>
</evidence>
<dbReference type="Gene3D" id="1.20.1640.10">
    <property type="entry name" value="Multidrug efflux transporter AcrB transmembrane domain"/>
    <property type="match status" value="2"/>
</dbReference>
<evidence type="ECO:0000259" key="8">
    <source>
        <dbReference type="Pfam" id="PF03176"/>
    </source>
</evidence>
<feature type="domain" description="Membrane transport protein MMPL" evidence="8">
    <location>
        <begin position="479"/>
        <end position="826"/>
    </location>
</feature>
<keyword evidence="6 7" id="KW-0472">Membrane</keyword>
<keyword evidence="10" id="KW-1185">Reference proteome</keyword>
<dbReference type="InParanoid" id="F2U2F9"/>
<dbReference type="Pfam" id="PF03176">
    <property type="entry name" value="MMPL"/>
    <property type="match status" value="2"/>
</dbReference>
<dbReference type="InterPro" id="IPR050545">
    <property type="entry name" value="Mycobact_MmpL"/>
</dbReference>
<feature type="transmembrane region" description="Helical" evidence="7">
    <location>
        <begin position="645"/>
        <end position="665"/>
    </location>
</feature>
<comment type="similarity">
    <text evidence="2">Belongs to the resistance-nodulation-cell division (RND) (TC 2.A.6) family. MmpL subfamily.</text>
</comment>
<dbReference type="EMBL" id="GL832959">
    <property type="protein sequence ID" value="EGD81811.1"/>
    <property type="molecule type" value="Genomic_DNA"/>
</dbReference>
<dbReference type="STRING" id="946362.F2U2F9"/>
<dbReference type="eggNOG" id="ENOG502QRKM">
    <property type="taxonomic scope" value="Eukaryota"/>
</dbReference>
<reference evidence="9" key="1">
    <citation type="submission" date="2009-08" db="EMBL/GenBank/DDBJ databases">
        <title>Annotation of Salpingoeca rosetta.</title>
        <authorList>
            <consortium name="The Broad Institute Genome Sequencing Platform"/>
            <person name="Russ C."/>
            <person name="Cuomo C."/>
            <person name="Burger G."/>
            <person name="Gray M.W."/>
            <person name="Holland P.W.H."/>
            <person name="King N."/>
            <person name="Lang F.B.F."/>
            <person name="Roger A.J."/>
            <person name="Ruiz-Trillo I."/>
            <person name="Young S.K."/>
            <person name="Zeng Q."/>
            <person name="Gargeya S."/>
            <person name="Alvarado L."/>
            <person name="Berlin A."/>
            <person name="Chapman S.B."/>
            <person name="Chen Z."/>
            <person name="Freedman E."/>
            <person name="Gellesch M."/>
            <person name="Goldberg J."/>
            <person name="Griggs A."/>
            <person name="Gujja S."/>
            <person name="Heilman E."/>
            <person name="Heiman D."/>
            <person name="Howarth C."/>
            <person name="Mehta T."/>
            <person name="Neiman D."/>
            <person name="Pearson M."/>
            <person name="Roberts A."/>
            <person name="Saif S."/>
            <person name="Shea T."/>
            <person name="Shenoy N."/>
            <person name="Sisk P."/>
            <person name="Stolte C."/>
            <person name="Sykes S."/>
            <person name="White J."/>
            <person name="Yandava C."/>
            <person name="Haas B."/>
            <person name="Nusbaum C."/>
            <person name="Birren B."/>
        </authorList>
    </citation>
    <scope>NUCLEOTIDE SEQUENCE</scope>
    <source>
        <strain evidence="9">ATCC 50818</strain>
    </source>
</reference>
<dbReference type="OMA" id="TWYMPRW"/>
<evidence type="ECO:0000313" key="10">
    <source>
        <dbReference type="Proteomes" id="UP000007799"/>
    </source>
</evidence>
<feature type="transmembrane region" description="Helical" evidence="7">
    <location>
        <begin position="758"/>
        <end position="781"/>
    </location>
</feature>
<feature type="domain" description="Membrane transport protein MMPL" evidence="8">
    <location>
        <begin position="62"/>
        <end position="379"/>
    </location>
</feature>
<protein>
    <recommendedName>
        <fullName evidence="8">Membrane transport protein MMPL domain-containing protein</fullName>
    </recommendedName>
</protein>